<reference evidence="3" key="1">
    <citation type="submission" date="2016-02" db="EMBL/GenBank/DDBJ databases">
        <authorList>
            <person name="Schultz-Johansen M."/>
            <person name="Glaring M.A."/>
            <person name="Bech P.K."/>
            <person name="Stougaard P."/>
        </authorList>
    </citation>
    <scope>NUCLEOTIDE SEQUENCE [LARGE SCALE GENOMIC DNA]</scope>
    <source>
        <strain evidence="3">S66</strain>
    </source>
</reference>
<comment type="caution">
    <text evidence="2">The sequence shown here is derived from an EMBL/GenBank/DDBJ whole genome shotgun (WGS) entry which is preliminary data.</text>
</comment>
<dbReference type="OrthoDB" id="9757559at2"/>
<dbReference type="GO" id="GO:0043041">
    <property type="term" value="P:amino acid activation for nonribosomal peptide biosynthetic process"/>
    <property type="evidence" value="ECO:0007669"/>
    <property type="project" value="TreeGrafter"/>
</dbReference>
<dbReference type="PANTHER" id="PTHR44394">
    <property type="entry name" value="BETA-ALANINE-ACTIVATING ENZYME"/>
    <property type="match status" value="1"/>
</dbReference>
<dbReference type="InterPro" id="IPR045851">
    <property type="entry name" value="AMP-bd_C_sf"/>
</dbReference>
<dbReference type="Pfam" id="PF00501">
    <property type="entry name" value="AMP-binding"/>
    <property type="match status" value="1"/>
</dbReference>
<dbReference type="PANTHER" id="PTHR44394:SF1">
    <property type="entry name" value="BETA-ALANINE-ACTIVATING ENZYME"/>
    <property type="match status" value="1"/>
</dbReference>
<dbReference type="STRING" id="1799789.AX660_14395"/>
<gene>
    <name evidence="2" type="ORF">AX660_14395</name>
</gene>
<dbReference type="InterPro" id="IPR000873">
    <property type="entry name" value="AMP-dep_synth/lig_dom"/>
</dbReference>
<evidence type="ECO:0000313" key="2">
    <source>
        <dbReference type="EMBL" id="KXI29328.1"/>
    </source>
</evidence>
<evidence type="ECO:0000313" key="3">
    <source>
        <dbReference type="Proteomes" id="UP000070299"/>
    </source>
</evidence>
<dbReference type="InterPro" id="IPR042099">
    <property type="entry name" value="ANL_N_sf"/>
</dbReference>
<dbReference type="Gene3D" id="3.40.50.12780">
    <property type="entry name" value="N-terminal domain of ligase-like"/>
    <property type="match status" value="1"/>
</dbReference>
<dbReference type="Proteomes" id="UP000070299">
    <property type="component" value="Unassembled WGS sequence"/>
</dbReference>
<feature type="domain" description="AMP-dependent synthetase/ligase" evidence="1">
    <location>
        <begin position="121"/>
        <end position="277"/>
    </location>
</feature>
<protein>
    <recommendedName>
        <fullName evidence="1">AMP-dependent synthetase/ligase domain-containing protein</fullName>
    </recommendedName>
</protein>
<proteinExistence type="predicted"/>
<dbReference type="SUPFAM" id="SSF56801">
    <property type="entry name" value="Acetyl-CoA synthetase-like"/>
    <property type="match status" value="1"/>
</dbReference>
<organism evidence="2 3">
    <name type="scientific">Paraglaciecola hydrolytica</name>
    <dbReference type="NCBI Taxonomy" id="1799789"/>
    <lineage>
        <taxon>Bacteria</taxon>
        <taxon>Pseudomonadati</taxon>
        <taxon>Pseudomonadota</taxon>
        <taxon>Gammaproteobacteria</taxon>
        <taxon>Alteromonadales</taxon>
        <taxon>Alteromonadaceae</taxon>
        <taxon>Paraglaciecola</taxon>
    </lineage>
</organism>
<evidence type="ECO:0000259" key="1">
    <source>
        <dbReference type="Pfam" id="PF00501"/>
    </source>
</evidence>
<dbReference type="EMBL" id="LSNE01000005">
    <property type="protein sequence ID" value="KXI29328.1"/>
    <property type="molecule type" value="Genomic_DNA"/>
</dbReference>
<keyword evidence="3" id="KW-1185">Reference proteome</keyword>
<sequence length="444" mass="50985">MEVAVYQLDPMQIKFVDGHHSNKEWVNLFAGYRQQLLNMEQQVWLLYEPDTFIFSALFYALLSTEKSILLPQNAQGEHLRQVKKMAHASIGCGSIEPDIVSTLDWPEAEADIIEISAKAEIIFLTSGSTGQAKMIGKYYEQLHIEVETLESTFADEIHNSVFMSTISHQHIYGLLYKLLWPFTKNHAVVCQAFEYPEHIVAKIEQQNYIKVNLIASPAHLHRLKLDNILLAQKDAIHTIFSSGGPLDASCNIALQQQLTCQLIEVYGSTETGGIAWRKRASEQDEIWCTFVGMSVSYQPDSDLLLLQSPYVQQEEYAADDRIELLSTQQFRLLGRADDIVKVEEKRISLDEVRLRLKQHAFVSDAYVLIVGQQRKQLAAVIELSEEGLQRRHSLTPHQFNRQFQVYLSQWFEAVTLPKKFRYPLQLPYNAQGKINRLTMESYFD</sequence>
<dbReference type="Gene3D" id="3.30.300.30">
    <property type="match status" value="1"/>
</dbReference>
<dbReference type="RefSeq" id="WP_068376588.1">
    <property type="nucleotide sequence ID" value="NZ_LSNE01000005.1"/>
</dbReference>
<name>A0A136A250_9ALTE</name>
<dbReference type="InterPro" id="IPR052091">
    <property type="entry name" value="Beta-ala_Activ/Resist"/>
</dbReference>
<dbReference type="AlphaFoldDB" id="A0A136A250"/>
<accession>A0A136A250</accession>